<evidence type="ECO:0000313" key="3">
    <source>
        <dbReference type="EMBL" id="THD03720.1"/>
    </source>
</evidence>
<keyword evidence="2" id="KW-0472">Membrane</keyword>
<feature type="transmembrane region" description="Helical" evidence="2">
    <location>
        <begin position="24"/>
        <end position="45"/>
    </location>
</feature>
<comment type="caution">
    <text evidence="3">The sequence shown here is derived from an EMBL/GenBank/DDBJ whole genome shotgun (WGS) entry which is preliminary data.</text>
</comment>
<keyword evidence="2" id="KW-0812">Transmembrane</keyword>
<name>A0A4S3K6D7_9GAMM</name>
<evidence type="ECO:0000256" key="1">
    <source>
        <dbReference type="SAM" id="MobiDB-lite"/>
    </source>
</evidence>
<dbReference type="EMBL" id="MWIO01000090">
    <property type="protein sequence ID" value="THD03720.1"/>
    <property type="molecule type" value="Genomic_DNA"/>
</dbReference>
<evidence type="ECO:0000256" key="2">
    <source>
        <dbReference type="SAM" id="Phobius"/>
    </source>
</evidence>
<dbReference type="Proteomes" id="UP000306317">
    <property type="component" value="Unassembled WGS sequence"/>
</dbReference>
<proteinExistence type="predicted"/>
<dbReference type="RefSeq" id="WP_210772178.1">
    <property type="nucleotide sequence ID" value="NZ_MWIO01000090.1"/>
</dbReference>
<protein>
    <submittedName>
        <fullName evidence="3">Uncharacterized protein</fullName>
    </submittedName>
</protein>
<gene>
    <name evidence="3" type="ORF">B1991_18245</name>
</gene>
<keyword evidence="4" id="KW-1185">Reference proteome</keyword>
<sequence>MHDPVGHDEIRIAPIIMGSKNGGVVNIILGAVLIAVGYLVQAYLYGAPNPISNALYAAGTSMILGGVVQLLTPVPHGTKNKSVDNEPSYSFNGAVNTQA</sequence>
<keyword evidence="2" id="KW-1133">Transmembrane helix</keyword>
<accession>A0A4S3K6D7</accession>
<evidence type="ECO:0000313" key="4">
    <source>
        <dbReference type="Proteomes" id="UP000306317"/>
    </source>
</evidence>
<reference evidence="3 4" key="1">
    <citation type="submission" date="2017-02" db="EMBL/GenBank/DDBJ databases">
        <title>Whole genome sequencing of Rhodanobacter lindaniclasticus DSM 17932.</title>
        <authorList>
            <person name="Kumar S."/>
            <person name="Patil P."/>
            <person name="Patil P.B."/>
        </authorList>
    </citation>
    <scope>NUCLEOTIDE SEQUENCE [LARGE SCALE GENOMIC DNA]</scope>
    <source>
        <strain evidence="3 4">DSM 17932</strain>
    </source>
</reference>
<feature type="transmembrane region" description="Helical" evidence="2">
    <location>
        <begin position="51"/>
        <end position="71"/>
    </location>
</feature>
<feature type="compositionally biased region" description="Polar residues" evidence="1">
    <location>
        <begin position="85"/>
        <end position="99"/>
    </location>
</feature>
<dbReference type="AlphaFoldDB" id="A0A4S3K6D7"/>
<feature type="region of interest" description="Disordered" evidence="1">
    <location>
        <begin position="76"/>
        <end position="99"/>
    </location>
</feature>
<organism evidence="3 4">
    <name type="scientific">Rhodanobacter lindaniclasticus</name>
    <dbReference type="NCBI Taxonomy" id="75310"/>
    <lineage>
        <taxon>Bacteria</taxon>
        <taxon>Pseudomonadati</taxon>
        <taxon>Pseudomonadota</taxon>
        <taxon>Gammaproteobacteria</taxon>
        <taxon>Lysobacterales</taxon>
        <taxon>Rhodanobacteraceae</taxon>
        <taxon>Rhodanobacter</taxon>
    </lineage>
</organism>